<dbReference type="InterPro" id="IPR001356">
    <property type="entry name" value="HD"/>
</dbReference>
<evidence type="ECO:0000256" key="1">
    <source>
        <dbReference type="ARBA" id="ARBA00004123"/>
    </source>
</evidence>
<evidence type="ECO:0000256" key="8">
    <source>
        <dbReference type="SAM" id="MobiDB-lite"/>
    </source>
</evidence>
<comment type="similarity">
    <text evidence="2">Belongs to the HD-ZIP homeobox family. Class II subfamily.</text>
</comment>
<dbReference type="SUPFAM" id="SSF46689">
    <property type="entry name" value="Homeodomain-like"/>
    <property type="match status" value="1"/>
</dbReference>
<keyword evidence="3" id="KW-0805">Transcription regulation</keyword>
<reference evidence="10" key="2">
    <citation type="submission" date="2019-07" db="EMBL/GenBank/DDBJ databases">
        <authorList>
            <person name="Yang Y."/>
            <person name="Bocs S."/>
            <person name="Baudouin L."/>
        </authorList>
    </citation>
    <scope>NUCLEOTIDE SEQUENCE</scope>
    <source>
        <tissue evidence="10">Spear leaf of Hainan Tall coconut</tissue>
    </source>
</reference>
<dbReference type="Gene3D" id="1.10.10.60">
    <property type="entry name" value="Homeodomain-like"/>
    <property type="match status" value="1"/>
</dbReference>
<keyword evidence="5 6" id="KW-0238">DNA-binding</keyword>
<keyword evidence="5 6" id="KW-0539">Nucleus</keyword>
<evidence type="ECO:0000313" key="11">
    <source>
        <dbReference type="Proteomes" id="UP000797356"/>
    </source>
</evidence>
<reference evidence="10" key="1">
    <citation type="journal article" date="2017" name="Gigascience">
        <title>The genome draft of coconut (Cocos nucifera).</title>
        <authorList>
            <person name="Xiao Y."/>
            <person name="Xu P."/>
            <person name="Fan H."/>
            <person name="Baudouin L."/>
            <person name="Xia W."/>
            <person name="Bocs S."/>
            <person name="Xu J."/>
            <person name="Li Q."/>
            <person name="Guo A."/>
            <person name="Zhou L."/>
            <person name="Li J."/>
            <person name="Wu Y."/>
            <person name="Ma Z."/>
            <person name="Armero A."/>
            <person name="Issali A.E."/>
            <person name="Liu N."/>
            <person name="Peng M."/>
            <person name="Yang Y."/>
        </authorList>
    </citation>
    <scope>NUCLEOTIDE SEQUENCE</scope>
    <source>
        <tissue evidence="10">Spear leaf of Hainan Tall coconut</tissue>
    </source>
</reference>
<comment type="caution">
    <text evidence="10">The sequence shown here is derived from an EMBL/GenBank/DDBJ whole genome shotgun (WGS) entry which is preliminary data.</text>
</comment>
<protein>
    <submittedName>
        <fullName evidence="10">Putative Homeobox-leucine zipper protein HOX19</fullName>
    </submittedName>
</protein>
<feature type="DNA-binding region" description="Homeobox" evidence="5">
    <location>
        <begin position="44"/>
        <end position="103"/>
    </location>
</feature>
<dbReference type="EMBL" id="CM017882">
    <property type="protein sequence ID" value="KAG1364136.1"/>
    <property type="molecule type" value="Genomic_DNA"/>
</dbReference>
<dbReference type="Pfam" id="PF02183">
    <property type="entry name" value="HALZ"/>
    <property type="match status" value="1"/>
</dbReference>
<dbReference type="GO" id="GO:0043565">
    <property type="term" value="F:sequence-specific DNA binding"/>
    <property type="evidence" value="ECO:0007669"/>
    <property type="project" value="InterPro"/>
</dbReference>
<dbReference type="CDD" id="cd00086">
    <property type="entry name" value="homeodomain"/>
    <property type="match status" value="1"/>
</dbReference>
<dbReference type="InterPro" id="IPR003106">
    <property type="entry name" value="Leu_zip_homeo"/>
</dbReference>
<keyword evidence="11" id="KW-1185">Reference proteome</keyword>
<feature type="non-terminal residue" evidence="10">
    <location>
        <position position="222"/>
    </location>
</feature>
<evidence type="ECO:0000256" key="6">
    <source>
        <dbReference type="RuleBase" id="RU000682"/>
    </source>
</evidence>
<keyword evidence="7" id="KW-0175">Coiled coil</keyword>
<dbReference type="PANTHER" id="PTHR45714:SF34">
    <property type="entry name" value="HOMEOBOX-LEUCINE ZIPPER PROTEIN HAT9"/>
    <property type="match status" value="1"/>
</dbReference>
<feature type="region of interest" description="Disordered" evidence="8">
    <location>
        <begin position="1"/>
        <end position="47"/>
    </location>
</feature>
<feature type="compositionally biased region" description="Basic and acidic residues" evidence="8">
    <location>
        <begin position="10"/>
        <end position="37"/>
    </location>
</feature>
<comment type="subcellular location">
    <subcellularLocation>
        <location evidence="1 5 6">Nucleus</location>
    </subcellularLocation>
</comment>
<evidence type="ECO:0000313" key="10">
    <source>
        <dbReference type="EMBL" id="KAG1364136.1"/>
    </source>
</evidence>
<dbReference type="Proteomes" id="UP000797356">
    <property type="component" value="Chromosome 11"/>
</dbReference>
<feature type="coiled-coil region" evidence="7">
    <location>
        <begin position="150"/>
        <end position="177"/>
    </location>
</feature>
<evidence type="ECO:0000256" key="3">
    <source>
        <dbReference type="ARBA" id="ARBA00023015"/>
    </source>
</evidence>
<evidence type="ECO:0000256" key="7">
    <source>
        <dbReference type="SAM" id="Coils"/>
    </source>
</evidence>
<evidence type="ECO:0000259" key="9">
    <source>
        <dbReference type="PROSITE" id="PS50071"/>
    </source>
</evidence>
<name>A0A8K0IPJ5_COCNU</name>
<dbReference type="AlphaFoldDB" id="A0A8K0IPJ5"/>
<keyword evidence="5 6" id="KW-0371">Homeobox</keyword>
<feature type="domain" description="Homeobox" evidence="9">
    <location>
        <begin position="42"/>
        <end position="102"/>
    </location>
</feature>
<dbReference type="GO" id="GO:0006355">
    <property type="term" value="P:regulation of DNA-templated transcription"/>
    <property type="evidence" value="ECO:0007669"/>
    <property type="project" value="InterPro"/>
</dbReference>
<dbReference type="PROSITE" id="PS50071">
    <property type="entry name" value="HOMEOBOX_2"/>
    <property type="match status" value="1"/>
</dbReference>
<accession>A0A8K0IPJ5</accession>
<dbReference type="InterPro" id="IPR050762">
    <property type="entry name" value="HD-ZIP_Homeobox_LZ_Class_II"/>
</dbReference>
<sequence length="222" mass="25921">EEEEEEEEEEKPRREEQHKSKTINEEEDTMSAKDISDGGRNNQVGRKKLRLTKEQLTLLENSFREHNTLNQTQKQQLAGQLKLRPRQVEVWFQNRRARYTNISIINLCFPSVAILISIPLSTHRCKLCRRFDGFGFHACRTKLKQTEVDCEFLRKYCENLRIENRRLKRELEELRAMEPGCPFHIRVPKAATVTMCPSCKRIGEKGNGALDTMKGWPSGSCK</sequence>
<gene>
    <name evidence="10" type="ORF">COCNU_11G009630</name>
</gene>
<keyword evidence="4" id="KW-0804">Transcription</keyword>
<dbReference type="SMART" id="SM00389">
    <property type="entry name" value="HOX"/>
    <property type="match status" value="1"/>
</dbReference>
<dbReference type="SMART" id="SM00340">
    <property type="entry name" value="HALZ"/>
    <property type="match status" value="1"/>
</dbReference>
<proteinExistence type="inferred from homology"/>
<evidence type="ECO:0000256" key="5">
    <source>
        <dbReference type="PROSITE-ProRule" id="PRU00108"/>
    </source>
</evidence>
<evidence type="ECO:0000256" key="4">
    <source>
        <dbReference type="ARBA" id="ARBA00023163"/>
    </source>
</evidence>
<dbReference type="GO" id="GO:0005634">
    <property type="term" value="C:nucleus"/>
    <property type="evidence" value="ECO:0007669"/>
    <property type="project" value="UniProtKB-SubCell"/>
</dbReference>
<organism evidence="10 11">
    <name type="scientific">Cocos nucifera</name>
    <name type="common">Coconut palm</name>
    <dbReference type="NCBI Taxonomy" id="13894"/>
    <lineage>
        <taxon>Eukaryota</taxon>
        <taxon>Viridiplantae</taxon>
        <taxon>Streptophyta</taxon>
        <taxon>Embryophyta</taxon>
        <taxon>Tracheophyta</taxon>
        <taxon>Spermatophyta</taxon>
        <taxon>Magnoliopsida</taxon>
        <taxon>Liliopsida</taxon>
        <taxon>Arecaceae</taxon>
        <taxon>Arecoideae</taxon>
        <taxon>Cocoseae</taxon>
        <taxon>Attaleinae</taxon>
        <taxon>Cocos</taxon>
    </lineage>
</organism>
<dbReference type="OrthoDB" id="6159439at2759"/>
<evidence type="ECO:0000256" key="2">
    <source>
        <dbReference type="ARBA" id="ARBA00006074"/>
    </source>
</evidence>
<dbReference type="Pfam" id="PF00046">
    <property type="entry name" value="Homeodomain"/>
    <property type="match status" value="1"/>
</dbReference>
<dbReference type="InterPro" id="IPR009057">
    <property type="entry name" value="Homeodomain-like_sf"/>
</dbReference>
<dbReference type="PANTHER" id="PTHR45714">
    <property type="entry name" value="HOMEOBOX-LEUCINE ZIPPER PROTEIN HAT14"/>
    <property type="match status" value="1"/>
</dbReference>